<evidence type="ECO:0000256" key="2">
    <source>
        <dbReference type="ARBA" id="ARBA00022525"/>
    </source>
</evidence>
<keyword evidence="3 7" id="KW-0646">Protease inhibitor</keyword>
<keyword evidence="8" id="KW-0732">Signal</keyword>
<feature type="site" description="Reactive bond" evidence="7">
    <location>
        <begin position="304"/>
        <end position="305"/>
    </location>
</feature>
<feature type="disulfide bond" evidence="7">
    <location>
        <begin position="278"/>
        <end position="293"/>
    </location>
</feature>
<dbReference type="AlphaFoldDB" id="A0ABD2XE16"/>
<keyword evidence="5 7" id="KW-1015">Disulfide bond</keyword>
<dbReference type="InterPro" id="IPR008037">
    <property type="entry name" value="Pacifastin_dom"/>
</dbReference>
<evidence type="ECO:0000256" key="5">
    <source>
        <dbReference type="ARBA" id="ARBA00023157"/>
    </source>
</evidence>
<dbReference type="EMBL" id="JBJJXI010000030">
    <property type="protein sequence ID" value="KAL3403410.1"/>
    <property type="molecule type" value="Genomic_DNA"/>
</dbReference>
<evidence type="ECO:0000256" key="3">
    <source>
        <dbReference type="ARBA" id="ARBA00022690"/>
    </source>
</evidence>
<comment type="similarity">
    <text evidence="6 7">Belongs to the protease inhibitor I19 family.</text>
</comment>
<comment type="caution">
    <text evidence="10">The sequence shown here is derived from an EMBL/GenBank/DDBJ whole genome shotgun (WGS) entry which is preliminary data.</text>
</comment>
<evidence type="ECO:0000256" key="6">
    <source>
        <dbReference type="ARBA" id="ARBA00029459"/>
    </source>
</evidence>
<dbReference type="GO" id="GO:0005576">
    <property type="term" value="C:extracellular region"/>
    <property type="evidence" value="ECO:0007669"/>
    <property type="project" value="UniProtKB-SubCell"/>
</dbReference>
<name>A0ABD2XE16_9HYME</name>
<keyword evidence="4 7" id="KW-0722">Serine protease inhibitor</keyword>
<dbReference type="GO" id="GO:0004867">
    <property type="term" value="F:serine-type endopeptidase inhibitor activity"/>
    <property type="evidence" value="ECO:0007669"/>
    <property type="project" value="UniProtKB-UniRule"/>
</dbReference>
<keyword evidence="11" id="KW-1185">Reference proteome</keyword>
<keyword evidence="2" id="KW-0964">Secreted</keyword>
<evidence type="ECO:0000259" key="9">
    <source>
        <dbReference type="PROSITE" id="PS51446"/>
    </source>
</evidence>
<evidence type="ECO:0000256" key="1">
    <source>
        <dbReference type="ARBA" id="ARBA00004613"/>
    </source>
</evidence>
<evidence type="ECO:0000256" key="4">
    <source>
        <dbReference type="ARBA" id="ARBA00022900"/>
    </source>
</evidence>
<evidence type="ECO:0000256" key="8">
    <source>
        <dbReference type="SAM" id="SignalP"/>
    </source>
</evidence>
<dbReference type="Proteomes" id="UP001627154">
    <property type="component" value="Unassembled WGS sequence"/>
</dbReference>
<feature type="chain" id="PRO_5044829883" description="Pacifastin domain-containing protein" evidence="8">
    <location>
        <begin position="17"/>
        <end position="311"/>
    </location>
</feature>
<feature type="domain" description="Pacifastin" evidence="9">
    <location>
        <begin position="275"/>
        <end position="310"/>
    </location>
</feature>
<evidence type="ECO:0000313" key="11">
    <source>
        <dbReference type="Proteomes" id="UP001627154"/>
    </source>
</evidence>
<organism evidence="10 11">
    <name type="scientific">Trichogramma kaykai</name>
    <dbReference type="NCBI Taxonomy" id="54128"/>
    <lineage>
        <taxon>Eukaryota</taxon>
        <taxon>Metazoa</taxon>
        <taxon>Ecdysozoa</taxon>
        <taxon>Arthropoda</taxon>
        <taxon>Hexapoda</taxon>
        <taxon>Insecta</taxon>
        <taxon>Pterygota</taxon>
        <taxon>Neoptera</taxon>
        <taxon>Endopterygota</taxon>
        <taxon>Hymenoptera</taxon>
        <taxon>Apocrita</taxon>
        <taxon>Proctotrupomorpha</taxon>
        <taxon>Chalcidoidea</taxon>
        <taxon>Trichogrammatidae</taxon>
        <taxon>Trichogramma</taxon>
    </lineage>
</organism>
<comment type="caution">
    <text evidence="7">Lacks conserved residue(s) required for the propagation of feature annotation.</text>
</comment>
<evidence type="ECO:0000313" key="10">
    <source>
        <dbReference type="EMBL" id="KAL3403410.1"/>
    </source>
</evidence>
<evidence type="ECO:0000256" key="7">
    <source>
        <dbReference type="PROSITE-ProRule" id="PRU00776"/>
    </source>
</evidence>
<proteinExistence type="inferred from homology"/>
<dbReference type="InterPro" id="IPR036201">
    <property type="entry name" value="Pacifastin_dom_sf"/>
</dbReference>
<dbReference type="Pfam" id="PF05375">
    <property type="entry name" value="Pacifastin_I"/>
    <property type="match status" value="1"/>
</dbReference>
<dbReference type="PROSITE" id="PS51446">
    <property type="entry name" value="PACIFASTIN"/>
    <property type="match status" value="1"/>
</dbReference>
<sequence>MKSFIVLSVLVTLAAGQTCPRGTSYEDNCNKCTCNPITGAVACSLGGCAAANSDIEDVHFQKKLLNFDPTKHCPRGVEYKDGCGHTCRCSSINGNTNCPPGFCDKPDPPIEDKPEGRSPWSELTVSAIPTRVTGEPCAPNTYFPTEYKTWCLCQMDTNLLKCDLKEPPTQEFLDAAYKAYQMKQGSTTTFRPVEQLTTTTTTSAPIFFEDTLAEKCPKGIAYEEDCNHCHCDPYSGKALCHQIPSCIASLIHVRQKPVDPPTQTFAKLETDPNNTRVCTPNSRFYRDCNVCVCSDTGFFFSCSDKVCETKN</sequence>
<protein>
    <recommendedName>
        <fullName evidence="9">Pacifastin domain-containing protein</fullName>
    </recommendedName>
</protein>
<reference evidence="10 11" key="1">
    <citation type="journal article" date="2024" name="bioRxiv">
        <title>A reference genome for Trichogramma kaykai: A tiny desert-dwelling parasitoid wasp with competing sex-ratio distorters.</title>
        <authorList>
            <person name="Culotta J."/>
            <person name="Lindsey A.R."/>
        </authorList>
    </citation>
    <scope>NUCLEOTIDE SEQUENCE [LARGE SCALE GENOMIC DNA]</scope>
    <source>
        <strain evidence="10 11">KSX58</strain>
    </source>
</reference>
<gene>
    <name evidence="10" type="ORF">TKK_003696</name>
</gene>
<accession>A0ABD2XE16</accession>
<dbReference type="SUPFAM" id="SSF57283">
    <property type="entry name" value="PMP inhibitors"/>
    <property type="match status" value="1"/>
</dbReference>
<comment type="subcellular location">
    <subcellularLocation>
        <location evidence="1">Secreted</location>
    </subcellularLocation>
</comment>
<feature type="signal peptide" evidence="8">
    <location>
        <begin position="1"/>
        <end position="16"/>
    </location>
</feature>